<dbReference type="OrthoDB" id="2191269at2"/>
<evidence type="ECO:0000313" key="4">
    <source>
        <dbReference type="EMBL" id="RSU15500.1"/>
    </source>
</evidence>
<evidence type="ECO:0000256" key="1">
    <source>
        <dbReference type="ARBA" id="ARBA00023015"/>
    </source>
</evidence>
<sequence>MRELLNEKENRRLELVEMIYLNPGIRLKTLSEKLYLTIMQLQIDIGFLNQMISPLFIEVTGDKRCYLQIPQEKSMKIIYQTFLKESLTFRLLETVFFNEHDNYEKLAKELFISQATLKRTISFINLCLAPYQIRIKSRPVQMVGDENNIRAFYIFYFQERYPDDEYPFDKIIKDFSLELIDVFMEKFPSGQYNYPSHMRMKRYLLVALTREKQHHVPSQMVELPKDLQELVQSEISHYQNKNNFEYYFKIELTVDVYQRLFRYFLNDWYALSERDFKERVGKTKGNREVFEGIINVIETLSDDFSIPVTHLEKLTLNMYNVISIAKEISITPYIIFPNRKTFLLLSHHLKETVQSRVKSLFQENLPMIAASNNAYFYEFFYLLVTHWQGFYHYLIETTPPCRIVLFFNSDVEHMYYMSEHLNFLFGKKVKVTTLYLQTSEELSKATADYDLVLINFILPENIKLVPPYISVIDVLGIDELTQIEVLVNQQYYHNMSYFLRNV</sequence>
<dbReference type="RefSeq" id="WP_126805940.1">
    <property type="nucleotide sequence ID" value="NZ_NGKA01000001.1"/>
</dbReference>
<proteinExistence type="predicted"/>
<dbReference type="Proteomes" id="UP000287605">
    <property type="component" value="Unassembled WGS sequence"/>
</dbReference>
<keyword evidence="2" id="KW-0804">Transcription</keyword>
<evidence type="ECO:0000256" key="2">
    <source>
        <dbReference type="ARBA" id="ARBA00023163"/>
    </source>
</evidence>
<dbReference type="PANTHER" id="PTHR30185">
    <property type="entry name" value="CRYPTIC BETA-GLUCOSIDE BGL OPERON ANTITERMINATOR"/>
    <property type="match status" value="1"/>
</dbReference>
<name>A0A430B570_9ENTE</name>
<dbReference type="PANTHER" id="PTHR30185:SF18">
    <property type="entry name" value="TRANSCRIPTIONAL REGULATOR MTLR"/>
    <property type="match status" value="1"/>
</dbReference>
<dbReference type="InterPro" id="IPR036388">
    <property type="entry name" value="WH-like_DNA-bd_sf"/>
</dbReference>
<accession>A0A430B570</accession>
<feature type="domain" description="Mga helix-turn-helix" evidence="3">
    <location>
        <begin position="72"/>
        <end position="157"/>
    </location>
</feature>
<keyword evidence="1" id="KW-0805">Transcription regulation</keyword>
<protein>
    <recommendedName>
        <fullName evidence="3">Mga helix-turn-helix domain-containing protein</fullName>
    </recommendedName>
</protein>
<dbReference type="Pfam" id="PF05043">
    <property type="entry name" value="Mga"/>
    <property type="match status" value="1"/>
</dbReference>
<organism evidence="4 5">
    <name type="scientific">Vagococcus elongatus</name>
    <dbReference type="NCBI Taxonomy" id="180344"/>
    <lineage>
        <taxon>Bacteria</taxon>
        <taxon>Bacillati</taxon>
        <taxon>Bacillota</taxon>
        <taxon>Bacilli</taxon>
        <taxon>Lactobacillales</taxon>
        <taxon>Enterococcaceae</taxon>
        <taxon>Vagococcus</taxon>
    </lineage>
</organism>
<dbReference type="InterPro" id="IPR050661">
    <property type="entry name" value="BglG_antiterminators"/>
</dbReference>
<reference evidence="4 5" key="1">
    <citation type="submission" date="2017-05" db="EMBL/GenBank/DDBJ databases">
        <title>Vagococcus spp. assemblies.</title>
        <authorList>
            <person name="Gulvik C.A."/>
        </authorList>
    </citation>
    <scope>NUCLEOTIDE SEQUENCE [LARGE SCALE GENOMIC DNA]</scope>
    <source>
        <strain evidence="4 5">CCUG 51432</strain>
    </source>
</reference>
<comment type="caution">
    <text evidence="4">The sequence shown here is derived from an EMBL/GenBank/DDBJ whole genome shotgun (WGS) entry which is preliminary data.</text>
</comment>
<dbReference type="AlphaFoldDB" id="A0A430B570"/>
<keyword evidence="5" id="KW-1185">Reference proteome</keyword>
<evidence type="ECO:0000259" key="3">
    <source>
        <dbReference type="Pfam" id="PF05043"/>
    </source>
</evidence>
<dbReference type="EMBL" id="NGKA01000001">
    <property type="protein sequence ID" value="RSU15500.1"/>
    <property type="molecule type" value="Genomic_DNA"/>
</dbReference>
<dbReference type="Gene3D" id="1.10.10.10">
    <property type="entry name" value="Winged helix-like DNA-binding domain superfamily/Winged helix DNA-binding domain"/>
    <property type="match status" value="1"/>
</dbReference>
<evidence type="ECO:0000313" key="5">
    <source>
        <dbReference type="Proteomes" id="UP000287605"/>
    </source>
</evidence>
<gene>
    <name evidence="4" type="ORF">CBF29_00005</name>
</gene>
<dbReference type="InterPro" id="IPR007737">
    <property type="entry name" value="Mga_HTH"/>
</dbReference>